<evidence type="ECO:0000313" key="1">
    <source>
        <dbReference type="EMBL" id="POO02249.1"/>
    </source>
</evidence>
<dbReference type="Proteomes" id="UP000237000">
    <property type="component" value="Unassembled WGS sequence"/>
</dbReference>
<dbReference type="AlphaFoldDB" id="A0A2P5FWU5"/>
<dbReference type="EMBL" id="JXTC01000005">
    <property type="protein sequence ID" value="POO02249.1"/>
    <property type="molecule type" value="Genomic_DNA"/>
</dbReference>
<dbReference type="OrthoDB" id="1434562at2759"/>
<evidence type="ECO:0000313" key="2">
    <source>
        <dbReference type="Proteomes" id="UP000237000"/>
    </source>
</evidence>
<proteinExistence type="predicted"/>
<organism evidence="1 2">
    <name type="scientific">Trema orientale</name>
    <name type="common">Charcoal tree</name>
    <name type="synonym">Celtis orientalis</name>
    <dbReference type="NCBI Taxonomy" id="63057"/>
    <lineage>
        <taxon>Eukaryota</taxon>
        <taxon>Viridiplantae</taxon>
        <taxon>Streptophyta</taxon>
        <taxon>Embryophyta</taxon>
        <taxon>Tracheophyta</taxon>
        <taxon>Spermatophyta</taxon>
        <taxon>Magnoliopsida</taxon>
        <taxon>eudicotyledons</taxon>
        <taxon>Gunneridae</taxon>
        <taxon>Pentapetalae</taxon>
        <taxon>rosids</taxon>
        <taxon>fabids</taxon>
        <taxon>Rosales</taxon>
        <taxon>Cannabaceae</taxon>
        <taxon>Trema</taxon>
    </lineage>
</organism>
<gene>
    <name evidence="1" type="ORF">TorRG33x02_020330</name>
</gene>
<reference evidence="2" key="1">
    <citation type="submission" date="2016-06" db="EMBL/GenBank/DDBJ databases">
        <title>Parallel loss of symbiosis genes in relatives of nitrogen-fixing non-legume Parasponia.</title>
        <authorList>
            <person name="Van Velzen R."/>
            <person name="Holmer R."/>
            <person name="Bu F."/>
            <person name="Rutten L."/>
            <person name="Van Zeijl A."/>
            <person name="Liu W."/>
            <person name="Santuari L."/>
            <person name="Cao Q."/>
            <person name="Sharma T."/>
            <person name="Shen D."/>
            <person name="Roswanjaya Y."/>
            <person name="Wardhani T."/>
            <person name="Kalhor M.S."/>
            <person name="Jansen J."/>
            <person name="Van den Hoogen J."/>
            <person name="Gungor B."/>
            <person name="Hartog M."/>
            <person name="Hontelez J."/>
            <person name="Verver J."/>
            <person name="Yang W.-C."/>
            <person name="Schijlen E."/>
            <person name="Repin R."/>
            <person name="Schilthuizen M."/>
            <person name="Schranz E."/>
            <person name="Heidstra R."/>
            <person name="Miyata K."/>
            <person name="Fedorova E."/>
            <person name="Kohlen W."/>
            <person name="Bisseling T."/>
            <person name="Smit S."/>
            <person name="Geurts R."/>
        </authorList>
    </citation>
    <scope>NUCLEOTIDE SEQUENCE [LARGE SCALE GENOMIC DNA]</scope>
    <source>
        <strain evidence="2">cv. RG33-2</strain>
    </source>
</reference>
<name>A0A2P5FWU5_TREOI</name>
<comment type="caution">
    <text evidence="1">The sequence shown here is derived from an EMBL/GenBank/DDBJ whole genome shotgun (WGS) entry which is preliminary data.</text>
</comment>
<keyword evidence="2" id="KW-1185">Reference proteome</keyword>
<sequence>MTWPENQEDNEEEDWMMNWDRRRRTAAVQVVCSVVYALKLHQVYYSTKHHINKSPTTLKGKKRNAPRDDLCRREFESIKEAINSVAEAIREGNTIAKRGQARVYSEEEVFAELVNLGVDKRLRYRGYTFLTQNASRVRAFFGCPVEERKNFLLQLMYGPHNL</sequence>
<protein>
    <submittedName>
        <fullName evidence="1">Uncharacterized protein</fullName>
    </submittedName>
</protein>
<accession>A0A2P5FWU5</accession>
<dbReference type="InParanoid" id="A0A2P5FWU5"/>